<protein>
    <recommendedName>
        <fullName evidence="5">Mannosyl-glycoprotein endo-beta-N-acetylglucosamidase-like domain-containing protein</fullName>
    </recommendedName>
</protein>
<dbReference type="InterPro" id="IPR002053">
    <property type="entry name" value="Glyco_hydro_25"/>
</dbReference>
<dbReference type="GO" id="GO:0016998">
    <property type="term" value="P:cell wall macromolecule catabolic process"/>
    <property type="evidence" value="ECO:0007669"/>
    <property type="project" value="InterPro"/>
</dbReference>
<dbReference type="Gene3D" id="3.20.20.80">
    <property type="entry name" value="Glycosidases"/>
    <property type="match status" value="1"/>
</dbReference>
<evidence type="ECO:0000313" key="7">
    <source>
        <dbReference type="Proteomes" id="UP000501727"/>
    </source>
</evidence>
<comment type="similarity">
    <text evidence="1">Belongs to the glycosyl hydrolase 25 family.</text>
</comment>
<evidence type="ECO:0000256" key="4">
    <source>
        <dbReference type="SAM" id="MobiDB-lite"/>
    </source>
</evidence>
<name>A0A6F8SLU4_9ACTN</name>
<dbReference type="PROSITE" id="PS51904">
    <property type="entry name" value="GLYCOSYL_HYDROL_F25_2"/>
    <property type="match status" value="1"/>
</dbReference>
<proteinExistence type="inferred from homology"/>
<dbReference type="AlphaFoldDB" id="A0A6F8SLU4"/>
<accession>A0A6F8SLU4</accession>
<dbReference type="Gene3D" id="1.10.530.10">
    <property type="match status" value="1"/>
</dbReference>
<dbReference type="InterPro" id="IPR002901">
    <property type="entry name" value="MGlyc_endo_b_GlcNAc-like_dom"/>
</dbReference>
<dbReference type="PANTHER" id="PTHR34135">
    <property type="entry name" value="LYSOZYME"/>
    <property type="match status" value="1"/>
</dbReference>
<gene>
    <name evidence="6" type="ORF">ADCFC_15400</name>
</gene>
<dbReference type="InterPro" id="IPR018337">
    <property type="entry name" value="Cell_wall/Cho-bd_repeat"/>
</dbReference>
<dbReference type="Pfam" id="PF01473">
    <property type="entry name" value="Choline_bind_1"/>
    <property type="match status" value="5"/>
</dbReference>
<dbReference type="GO" id="GO:0016052">
    <property type="term" value="P:carbohydrate catabolic process"/>
    <property type="evidence" value="ECO:0007669"/>
    <property type="project" value="TreeGrafter"/>
</dbReference>
<feature type="repeat" description="Cell wall-binding" evidence="3">
    <location>
        <begin position="498"/>
        <end position="517"/>
    </location>
</feature>
<evidence type="ECO:0000259" key="5">
    <source>
        <dbReference type="SMART" id="SM00047"/>
    </source>
</evidence>
<feature type="domain" description="Mannosyl-glycoprotein endo-beta-N-acetylglucosamidase-like" evidence="5">
    <location>
        <begin position="870"/>
        <end position="1032"/>
    </location>
</feature>
<dbReference type="Proteomes" id="UP000501727">
    <property type="component" value="Chromosome"/>
</dbReference>
<keyword evidence="2" id="KW-0677">Repeat</keyword>
<evidence type="ECO:0000313" key="6">
    <source>
        <dbReference type="EMBL" id="BCA89043.1"/>
    </source>
</evidence>
<dbReference type="InterPro" id="IPR017853">
    <property type="entry name" value="GH"/>
</dbReference>
<dbReference type="EMBL" id="AP022829">
    <property type="protein sequence ID" value="BCA89043.1"/>
    <property type="molecule type" value="Genomic_DNA"/>
</dbReference>
<dbReference type="SUPFAM" id="SSF69360">
    <property type="entry name" value="Cell wall binding repeat"/>
    <property type="match status" value="2"/>
</dbReference>
<dbReference type="GO" id="GO:0003796">
    <property type="term" value="F:lysozyme activity"/>
    <property type="evidence" value="ECO:0007669"/>
    <property type="project" value="InterPro"/>
</dbReference>
<organism evidence="6 7">
    <name type="scientific">Adlercreutzia hattorii</name>
    <dbReference type="NCBI Taxonomy" id="2707299"/>
    <lineage>
        <taxon>Bacteria</taxon>
        <taxon>Bacillati</taxon>
        <taxon>Actinomycetota</taxon>
        <taxon>Coriobacteriia</taxon>
        <taxon>Eggerthellales</taxon>
        <taxon>Eggerthellaceae</taxon>
        <taxon>Adlercreutzia</taxon>
    </lineage>
</organism>
<dbReference type="Pfam" id="PF19127">
    <property type="entry name" value="Choline_bind_3"/>
    <property type="match status" value="4"/>
</dbReference>
<evidence type="ECO:0000256" key="3">
    <source>
        <dbReference type="PROSITE-ProRule" id="PRU00591"/>
    </source>
</evidence>
<dbReference type="Pfam" id="PF01183">
    <property type="entry name" value="Glyco_hydro_25"/>
    <property type="match status" value="1"/>
</dbReference>
<dbReference type="PROSITE" id="PS51170">
    <property type="entry name" value="CW"/>
    <property type="match status" value="2"/>
</dbReference>
<dbReference type="GO" id="GO:0004040">
    <property type="term" value="F:amidase activity"/>
    <property type="evidence" value="ECO:0007669"/>
    <property type="project" value="InterPro"/>
</dbReference>
<evidence type="ECO:0000256" key="2">
    <source>
        <dbReference type="ARBA" id="ARBA00022737"/>
    </source>
</evidence>
<feature type="compositionally biased region" description="Low complexity" evidence="4">
    <location>
        <begin position="137"/>
        <end position="152"/>
    </location>
</feature>
<dbReference type="GO" id="GO:0009253">
    <property type="term" value="P:peptidoglycan catabolic process"/>
    <property type="evidence" value="ECO:0007669"/>
    <property type="project" value="InterPro"/>
</dbReference>
<feature type="repeat" description="Cell wall-binding" evidence="3">
    <location>
        <begin position="582"/>
        <end position="602"/>
    </location>
</feature>
<evidence type="ECO:0000256" key="1">
    <source>
        <dbReference type="ARBA" id="ARBA00010646"/>
    </source>
</evidence>
<dbReference type="KEGG" id="ahat:ADCFC_16620"/>
<dbReference type="CDD" id="cd06414">
    <property type="entry name" value="GH25_LytC-like"/>
    <property type="match status" value="1"/>
</dbReference>
<sequence>MVNRSVAKRAKHAKPALRKGYWAKSSSSVLAVALAASLVPAVPALGDEFDADVSDIEATEPPAFDAPIPTEPSSTAPDALAELEAGDRATSVDSKSDAGNKGALPESGGAEGVGDRTFGEVDDAGFREGLGAEALAAAEVQEESSGQGSSTTWVPEGPENSWRYEDGVALGSLAAPGARTASSTTPTWTSSNGATTYTLGGKRVTVSGAKAVGIDVSVHQGSIDWAKVKAAGITFAIIRCGYGSDIEEQDDKCFLQNVEGARKNGIQIGIYLYSYAKKATGSAPSAQSEAEHVLRLLDSDHANLKPSDLALPIYYDLEDDSQLSLTDAQRGQLAETFCNKIQAAGYKVGIYANKTWWEKYLTSPVFNNRSWSRWIAQYPGSAIGAPDVTFSSDLWQFTESGQVSGVSGNCDVNFSFTSFSSTPQEVVLTGTPNTWAWMNGYAYYYGSDGKAVKWSQKIDGKWYYFDGQCRMKTGWVTWSADGTKSYFQPGEDGKAAALTGWHEIDGEWYYFNPSNGISLRWSQKINGNWFYFNGESQMVTGWVTWSADGTKSYFDPSSGRAWLGWQTIGNKKYYFNPANGISKRWSQKIDGSWYYFNGDSVMETGWITWKDGTKSFFDWDGKALLGWRSFQGRKCYFDPNTGISRRYSQKIDGAWYYFSSDSFMFTGLLTWHADGLKSYYGSDGKLRVGWQNVNGKRYYFEQSSGKSVRWSQWIDGSLYYFNTDSEMVTGWVTWKADGSKSYFDGNGRALMEWQTIGGKTYYFNPSNGQSLRGMQVIDGQSYYFNERSELVGAKSETKTEATGVSLATLAAKELRACPSALKYTQADIVASMTPTSCGAGTSGYYQFAQLNHGYSGMVSAAQLDAYIASTANGRTGTLAGNGEAFVNAARRYGVNEVYLLAHAILESGWGTSTLAKGYVYDGKTLVDGKTWPKGTYYNFYGIGAYDSSPLSGGRALAIKNGWDTPEKAIHGAARWIATNYLNNAFSQNTLYKMRWNYVEYARYGSVGHQYATDRDWATKIGSLMNAIYASASVGQAKTGLTFLVPSYR</sequence>
<dbReference type="RefSeq" id="WP_173113615.1">
    <property type="nucleotide sequence ID" value="NZ_AP022829.1"/>
</dbReference>
<dbReference type="SUPFAM" id="SSF51445">
    <property type="entry name" value="(Trans)glycosidases"/>
    <property type="match status" value="1"/>
</dbReference>
<reference evidence="7" key="2">
    <citation type="submission" date="2020-03" db="EMBL/GenBank/DDBJ databases">
        <title>Complete Genome Sequence of Adlercreutzia sp. strain 8CFCBH1 Producing Equol, Isolated from Healthy Japanese Feces.</title>
        <authorList>
            <person name="Ogata Y."/>
            <person name="Sakamoto M."/>
            <person name="Ohkuma M."/>
            <person name="Hattori M."/>
            <person name="Suda W."/>
        </authorList>
    </citation>
    <scope>NUCLEOTIDE SEQUENCE [LARGE SCALE GENOMIC DNA]</scope>
    <source>
        <strain evidence="7">8CFCBH1</strain>
    </source>
</reference>
<keyword evidence="7" id="KW-1185">Reference proteome</keyword>
<feature type="region of interest" description="Disordered" evidence="4">
    <location>
        <begin position="137"/>
        <end position="160"/>
    </location>
</feature>
<feature type="region of interest" description="Disordered" evidence="4">
    <location>
        <begin position="85"/>
        <end position="122"/>
    </location>
</feature>
<dbReference type="Pfam" id="PF01832">
    <property type="entry name" value="Glucosaminidase"/>
    <property type="match status" value="1"/>
</dbReference>
<dbReference type="SMART" id="SM00047">
    <property type="entry name" value="LYZ2"/>
    <property type="match status" value="1"/>
</dbReference>
<reference evidence="7" key="1">
    <citation type="journal article" date="2020" name="Microbiol. Resour. Announc.">
        <title>Complete Genome Sequence of Adlercreutzia sp. Strain 8CFCBH1, a Potent Producer of Equol, Isolated from Healthy Japanese Feces.</title>
        <authorList>
            <person name="Ogata Y."/>
            <person name="Sakamoto M."/>
            <person name="Ohkuma M."/>
            <person name="Hattori M."/>
            <person name="Suda W."/>
        </authorList>
    </citation>
    <scope>NUCLEOTIDE SEQUENCE [LARGE SCALE GENOMIC DNA]</scope>
    <source>
        <strain evidence="7">8CFCBH1</strain>
    </source>
</reference>
<dbReference type="Gene3D" id="2.10.270.10">
    <property type="entry name" value="Cholin Binding"/>
    <property type="match status" value="6"/>
</dbReference>
<dbReference type="PANTHER" id="PTHR34135:SF2">
    <property type="entry name" value="LYSOZYME"/>
    <property type="match status" value="1"/>
</dbReference>